<dbReference type="GeneID" id="92208535"/>
<feature type="compositionally biased region" description="Acidic residues" evidence="1">
    <location>
        <begin position="268"/>
        <end position="289"/>
    </location>
</feature>
<feature type="region of interest" description="Disordered" evidence="1">
    <location>
        <begin position="440"/>
        <end position="509"/>
    </location>
</feature>
<dbReference type="Gene3D" id="3.30.1370.50">
    <property type="entry name" value="R3H-like domain"/>
    <property type="match status" value="1"/>
</dbReference>
<reference evidence="2 3" key="1">
    <citation type="submission" date="2024-03" db="EMBL/GenBank/DDBJ databases">
        <authorList>
            <person name="Brejova B."/>
        </authorList>
    </citation>
    <scope>NUCLEOTIDE SEQUENCE [LARGE SCALE GENOMIC DNA]</scope>
    <source>
        <strain evidence="2 3">CBS 14171</strain>
    </source>
</reference>
<dbReference type="Proteomes" id="UP001497383">
    <property type="component" value="Chromosome 4"/>
</dbReference>
<accession>A0ABP0ZLT2</accession>
<feature type="region of interest" description="Disordered" evidence="1">
    <location>
        <begin position="223"/>
        <end position="362"/>
    </location>
</feature>
<gene>
    <name evidence="2" type="ORF">LODBEIA_P33390</name>
</gene>
<dbReference type="EMBL" id="OZ022408">
    <property type="protein sequence ID" value="CAK9439115.1"/>
    <property type="molecule type" value="Genomic_DNA"/>
</dbReference>
<feature type="compositionally biased region" description="Polar residues" evidence="1">
    <location>
        <begin position="161"/>
        <end position="178"/>
    </location>
</feature>
<feature type="compositionally biased region" description="Low complexity" evidence="1">
    <location>
        <begin position="227"/>
        <end position="248"/>
    </location>
</feature>
<feature type="region of interest" description="Disordered" evidence="1">
    <location>
        <begin position="116"/>
        <end position="183"/>
    </location>
</feature>
<dbReference type="SUPFAM" id="SSF82708">
    <property type="entry name" value="R3H domain"/>
    <property type="match status" value="1"/>
</dbReference>
<sequence>MTEIPSSIITALTKYQDRPFILYLEKDLIKFIKNSILGNIKQPEYVIQAQYLKNSYYRLLSHQLCQYYHLQHWNNQSNEIVVTPSDNFDYESFTTQIDDEASGFVKVADVAAHYRAEHSPPPLSTTTPPLSDSGSGHSHSAYQQQPQQRPQQHPHQHHQPTRTSTQDSIESGTSSADSSHVRIVKPKMIVKKIINKPSTPDIEVGEQQQLNVENFAKLKLEQMNAQSPASEASVSTSASESTKSTIESQRASKEALYKKLREEIFLKEDEDQGDGEEEEDDDDGEEDGEGNNGDNDNNNEEEENGHGSSSLDHAKPEGSATLKSKSFNNKYDRDYKTQYKPRQHRTHPQQSQQQQSQHQIPQQYAYSMAQQMQMQIPYQQIYAAPSGLSPTIPQAGSVPIMYSPYYPTQPMLPHTYGYPAYNMPPYDRETERRLLNNPYIIIPDDNGHNERYGGGKPSVGRSRGGRGRAGGNYHYHHHQQQQQQQQQHHHGTSRGSSPQIGNVRGGGRS</sequence>
<evidence type="ECO:0008006" key="4">
    <source>
        <dbReference type="Google" id="ProtNLM"/>
    </source>
</evidence>
<evidence type="ECO:0000313" key="2">
    <source>
        <dbReference type="EMBL" id="CAK9439115.1"/>
    </source>
</evidence>
<dbReference type="RefSeq" id="XP_066830277.1">
    <property type="nucleotide sequence ID" value="XM_066973438.1"/>
</dbReference>
<evidence type="ECO:0000313" key="3">
    <source>
        <dbReference type="Proteomes" id="UP001497383"/>
    </source>
</evidence>
<dbReference type="InterPro" id="IPR036867">
    <property type="entry name" value="R3H_dom_sf"/>
</dbReference>
<organism evidence="2 3">
    <name type="scientific">Lodderomyces beijingensis</name>
    <dbReference type="NCBI Taxonomy" id="1775926"/>
    <lineage>
        <taxon>Eukaryota</taxon>
        <taxon>Fungi</taxon>
        <taxon>Dikarya</taxon>
        <taxon>Ascomycota</taxon>
        <taxon>Saccharomycotina</taxon>
        <taxon>Pichiomycetes</taxon>
        <taxon>Debaryomycetaceae</taxon>
        <taxon>Candida/Lodderomyces clade</taxon>
        <taxon>Lodderomyces</taxon>
    </lineage>
</organism>
<feature type="compositionally biased region" description="Basic and acidic residues" evidence="1">
    <location>
        <begin position="250"/>
        <end position="267"/>
    </location>
</feature>
<protein>
    <recommendedName>
        <fullName evidence="4">R3H domain-containing protein</fullName>
    </recommendedName>
</protein>
<feature type="compositionally biased region" description="Low complexity" evidence="1">
    <location>
        <begin position="124"/>
        <end position="136"/>
    </location>
</feature>
<evidence type="ECO:0000256" key="1">
    <source>
        <dbReference type="SAM" id="MobiDB-lite"/>
    </source>
</evidence>
<proteinExistence type="predicted"/>
<keyword evidence="3" id="KW-1185">Reference proteome</keyword>
<feature type="compositionally biased region" description="Low complexity" evidence="1">
    <location>
        <begin position="348"/>
        <end position="362"/>
    </location>
</feature>
<name>A0ABP0ZLT2_9ASCO</name>
<dbReference type="CDD" id="cd02642">
    <property type="entry name" value="R3H_encore_like"/>
    <property type="match status" value="1"/>
</dbReference>